<proteinExistence type="predicted"/>
<protein>
    <submittedName>
        <fullName evidence="1">Uncharacterized protein</fullName>
    </submittedName>
</protein>
<keyword evidence="2" id="KW-1185">Reference proteome</keyword>
<dbReference type="RefSeq" id="WP_160374004.1">
    <property type="nucleotide sequence ID" value="NZ_WSTB01000003.1"/>
</dbReference>
<organism evidence="1 2">
    <name type="scientific">Flavobacterium hydrocarbonoxydans</name>
    <dbReference type="NCBI Taxonomy" id="2683249"/>
    <lineage>
        <taxon>Bacteria</taxon>
        <taxon>Pseudomonadati</taxon>
        <taxon>Bacteroidota</taxon>
        <taxon>Flavobacteriia</taxon>
        <taxon>Flavobacteriales</taxon>
        <taxon>Flavobacteriaceae</taxon>
        <taxon>Flavobacterium</taxon>
    </lineage>
</organism>
<dbReference type="EMBL" id="WSTB01000003">
    <property type="protein sequence ID" value="MWB94083.1"/>
    <property type="molecule type" value="Genomic_DNA"/>
</dbReference>
<evidence type="ECO:0000313" key="1">
    <source>
        <dbReference type="EMBL" id="MWB94083.1"/>
    </source>
</evidence>
<dbReference type="Proteomes" id="UP000471501">
    <property type="component" value="Unassembled WGS sequence"/>
</dbReference>
<reference evidence="1 2" key="1">
    <citation type="submission" date="2019-12" db="EMBL/GenBank/DDBJ databases">
        <authorList>
            <person name="Kim Y.S."/>
        </authorList>
    </citation>
    <scope>NUCLEOTIDE SEQUENCE [LARGE SCALE GENOMIC DNA]</scope>
    <source>
        <strain evidence="1 2">GA093</strain>
    </source>
</reference>
<accession>A0A6I4NJD9</accession>
<name>A0A6I4NJD9_9FLAO</name>
<sequence length="127" mass="14983">MNAITDVKTLENILKDIDKKIDRLNDQKIVAFFETLGLHKRDDIAKDYLNWETILVVVPDRHTSNEIKKYKYSIARISFLTNPNAKQIHIYDFNQWKDASRNKTQFQIREYLKTNFGGVKTFDSNLS</sequence>
<evidence type="ECO:0000313" key="2">
    <source>
        <dbReference type="Proteomes" id="UP000471501"/>
    </source>
</evidence>
<gene>
    <name evidence="1" type="ORF">GON26_06890</name>
</gene>
<comment type="caution">
    <text evidence="1">The sequence shown here is derived from an EMBL/GenBank/DDBJ whole genome shotgun (WGS) entry which is preliminary data.</text>
</comment>
<dbReference type="AlphaFoldDB" id="A0A6I4NJD9"/>